<organism evidence="1 2">
    <name type="scientific">Artomyces pyxidatus</name>
    <dbReference type="NCBI Taxonomy" id="48021"/>
    <lineage>
        <taxon>Eukaryota</taxon>
        <taxon>Fungi</taxon>
        <taxon>Dikarya</taxon>
        <taxon>Basidiomycota</taxon>
        <taxon>Agaricomycotina</taxon>
        <taxon>Agaricomycetes</taxon>
        <taxon>Russulales</taxon>
        <taxon>Auriscalpiaceae</taxon>
        <taxon>Artomyces</taxon>
    </lineage>
</organism>
<gene>
    <name evidence="1" type="ORF">BV25DRAFT_1827177</name>
</gene>
<sequence length="502" mass="55834">MDIEQFRKAGYDAIDRICDYYYSLRERPVVAQVEPGYLRPLLPERAPEKGEEWSNIADDYQKLILPGLTHWQHPSFFAYFPTASTFEGMLGDLYSSSTANPGFNWSASPACTELEAVVMDWAARMFGLDSAFLNDNNAGGGVIQTTASDSALTAIVAARVRYITEHPDTPLESLVIYVTTQTHSFGKKAGLVLGLRVRALDVDAGLREHRWALNGEGLKAAVEQDRAKGLHPFVLIATVGTTSSGAIDRIADVGAVIRDNYPSIWLHVDAAWAGITLACPELREEAQLSGINEYADSLCVNFHKWGLTNFDASALWVRDRRRLIDALDITPEYLRTKHGDAGTVVDYRNWHLSLGRRFRSLKLWFVLRSFGIEGFQSYLRRCISLNNAFAAHVRDSPIFELVTPPSFALTVFRLLPSQALPNGDGDVAHVNALNRSFWTALQTRHQLLLTQTEIGGVFCVRLAVGAARTEIADIENAWRIIENVGQEVLESLSDYTVAKQSQ</sequence>
<protein>
    <submittedName>
        <fullName evidence="1">Uncharacterized protein</fullName>
    </submittedName>
</protein>
<name>A0ACB8SYI6_9AGAM</name>
<reference evidence="1" key="2">
    <citation type="journal article" date="2022" name="New Phytol.">
        <title>Evolutionary transition to the ectomycorrhizal habit in the genomes of a hyperdiverse lineage of mushroom-forming fungi.</title>
        <authorList>
            <person name="Looney B."/>
            <person name="Miyauchi S."/>
            <person name="Morin E."/>
            <person name="Drula E."/>
            <person name="Courty P.E."/>
            <person name="Kohler A."/>
            <person name="Kuo A."/>
            <person name="LaButti K."/>
            <person name="Pangilinan J."/>
            <person name="Lipzen A."/>
            <person name="Riley R."/>
            <person name="Andreopoulos W."/>
            <person name="He G."/>
            <person name="Johnson J."/>
            <person name="Nolan M."/>
            <person name="Tritt A."/>
            <person name="Barry K.W."/>
            <person name="Grigoriev I.V."/>
            <person name="Nagy L.G."/>
            <person name="Hibbett D."/>
            <person name="Henrissat B."/>
            <person name="Matheny P.B."/>
            <person name="Labbe J."/>
            <person name="Martin F.M."/>
        </authorList>
    </citation>
    <scope>NUCLEOTIDE SEQUENCE</scope>
    <source>
        <strain evidence="1">HHB10654</strain>
    </source>
</reference>
<dbReference type="Proteomes" id="UP000814140">
    <property type="component" value="Unassembled WGS sequence"/>
</dbReference>
<evidence type="ECO:0000313" key="1">
    <source>
        <dbReference type="EMBL" id="KAI0060956.1"/>
    </source>
</evidence>
<reference evidence="1" key="1">
    <citation type="submission" date="2021-03" db="EMBL/GenBank/DDBJ databases">
        <authorList>
            <consortium name="DOE Joint Genome Institute"/>
            <person name="Ahrendt S."/>
            <person name="Looney B.P."/>
            <person name="Miyauchi S."/>
            <person name="Morin E."/>
            <person name="Drula E."/>
            <person name="Courty P.E."/>
            <person name="Chicoki N."/>
            <person name="Fauchery L."/>
            <person name="Kohler A."/>
            <person name="Kuo A."/>
            <person name="Labutti K."/>
            <person name="Pangilinan J."/>
            <person name="Lipzen A."/>
            <person name="Riley R."/>
            <person name="Andreopoulos W."/>
            <person name="He G."/>
            <person name="Johnson J."/>
            <person name="Barry K.W."/>
            <person name="Grigoriev I.V."/>
            <person name="Nagy L."/>
            <person name="Hibbett D."/>
            <person name="Henrissat B."/>
            <person name="Matheny P.B."/>
            <person name="Labbe J."/>
            <person name="Martin F."/>
        </authorList>
    </citation>
    <scope>NUCLEOTIDE SEQUENCE</scope>
    <source>
        <strain evidence="1">HHB10654</strain>
    </source>
</reference>
<comment type="caution">
    <text evidence="1">The sequence shown here is derived from an EMBL/GenBank/DDBJ whole genome shotgun (WGS) entry which is preliminary data.</text>
</comment>
<evidence type="ECO:0000313" key="2">
    <source>
        <dbReference type="Proteomes" id="UP000814140"/>
    </source>
</evidence>
<dbReference type="EMBL" id="MU277215">
    <property type="protein sequence ID" value="KAI0060956.1"/>
    <property type="molecule type" value="Genomic_DNA"/>
</dbReference>
<accession>A0ACB8SYI6</accession>
<keyword evidence="2" id="KW-1185">Reference proteome</keyword>
<proteinExistence type="predicted"/>